<dbReference type="GO" id="GO:0022857">
    <property type="term" value="F:transmembrane transporter activity"/>
    <property type="evidence" value="ECO:0007669"/>
    <property type="project" value="InterPro"/>
</dbReference>
<proteinExistence type="predicted"/>
<dbReference type="SUPFAM" id="SSF103473">
    <property type="entry name" value="MFS general substrate transporter"/>
    <property type="match status" value="1"/>
</dbReference>
<keyword evidence="3 7" id="KW-0812">Transmembrane</keyword>
<evidence type="ECO:0000256" key="4">
    <source>
        <dbReference type="ARBA" id="ARBA00022989"/>
    </source>
</evidence>
<dbReference type="AlphaFoldDB" id="A0A2W2DMA5"/>
<keyword evidence="5 7" id="KW-0472">Membrane</keyword>
<keyword evidence="10" id="KW-1185">Reference proteome</keyword>
<keyword evidence="4 7" id="KW-1133">Transmembrane helix</keyword>
<feature type="transmembrane region" description="Helical" evidence="7">
    <location>
        <begin position="34"/>
        <end position="60"/>
    </location>
</feature>
<evidence type="ECO:0000256" key="3">
    <source>
        <dbReference type="ARBA" id="ARBA00022692"/>
    </source>
</evidence>
<reference evidence="9 10" key="1">
    <citation type="submission" date="2018-01" db="EMBL/GenBank/DDBJ databases">
        <title>Draft genome sequence of Jishengella endophytica.</title>
        <authorList>
            <person name="Sahin N."/>
            <person name="Ay H."/>
            <person name="Saygin H."/>
        </authorList>
    </citation>
    <scope>NUCLEOTIDE SEQUENCE [LARGE SCALE GENOMIC DNA]</scope>
    <source>
        <strain evidence="9 10">DSM 45430</strain>
    </source>
</reference>
<evidence type="ECO:0000256" key="1">
    <source>
        <dbReference type="ARBA" id="ARBA00004651"/>
    </source>
</evidence>
<dbReference type="PROSITE" id="PS50850">
    <property type="entry name" value="MFS"/>
    <property type="match status" value="1"/>
</dbReference>
<comment type="subcellular location">
    <subcellularLocation>
        <location evidence="1">Cell membrane</location>
        <topology evidence="1">Multi-pass membrane protein</topology>
    </subcellularLocation>
</comment>
<dbReference type="InterPro" id="IPR036259">
    <property type="entry name" value="MFS_trans_sf"/>
</dbReference>
<accession>A0A2W2DMA5</accession>
<dbReference type="EMBL" id="POTX01000003">
    <property type="protein sequence ID" value="PZG00868.1"/>
    <property type="molecule type" value="Genomic_DNA"/>
</dbReference>
<dbReference type="GO" id="GO:0005886">
    <property type="term" value="C:plasma membrane"/>
    <property type="evidence" value="ECO:0007669"/>
    <property type="project" value="UniProtKB-SubCell"/>
</dbReference>
<feature type="transmembrane region" description="Helical" evidence="7">
    <location>
        <begin position="72"/>
        <end position="90"/>
    </location>
</feature>
<feature type="transmembrane region" description="Helical" evidence="7">
    <location>
        <begin position="161"/>
        <end position="182"/>
    </location>
</feature>
<dbReference type="InterPro" id="IPR020846">
    <property type="entry name" value="MFS_dom"/>
</dbReference>
<dbReference type="PANTHER" id="PTHR43124:SF3">
    <property type="entry name" value="CHLORAMPHENICOL EFFLUX PUMP RV0191"/>
    <property type="match status" value="1"/>
</dbReference>
<evidence type="ECO:0000313" key="10">
    <source>
        <dbReference type="Proteomes" id="UP000248627"/>
    </source>
</evidence>
<feature type="region of interest" description="Disordered" evidence="6">
    <location>
        <begin position="408"/>
        <end position="432"/>
    </location>
</feature>
<dbReference type="RefSeq" id="WP_111241258.1">
    <property type="nucleotide sequence ID" value="NZ_AP023358.1"/>
</dbReference>
<feature type="transmembrane region" description="Helical" evidence="7">
    <location>
        <begin position="292"/>
        <end position="313"/>
    </location>
</feature>
<dbReference type="OrthoDB" id="4335859at2"/>
<gene>
    <name evidence="9" type="ORF">C1I93_00890</name>
</gene>
<dbReference type="InterPro" id="IPR011701">
    <property type="entry name" value="MFS"/>
</dbReference>
<evidence type="ECO:0000256" key="7">
    <source>
        <dbReference type="SAM" id="Phobius"/>
    </source>
</evidence>
<feature type="transmembrane region" description="Helical" evidence="7">
    <location>
        <begin position="319"/>
        <end position="339"/>
    </location>
</feature>
<dbReference type="Gene3D" id="1.20.1250.20">
    <property type="entry name" value="MFS general substrate transporter like domains"/>
    <property type="match status" value="1"/>
</dbReference>
<feature type="transmembrane region" description="Helical" evidence="7">
    <location>
        <begin position="384"/>
        <end position="402"/>
    </location>
</feature>
<organism evidence="9 10">
    <name type="scientific">Micromonospora endophytica</name>
    <dbReference type="NCBI Taxonomy" id="515350"/>
    <lineage>
        <taxon>Bacteria</taxon>
        <taxon>Bacillati</taxon>
        <taxon>Actinomycetota</taxon>
        <taxon>Actinomycetes</taxon>
        <taxon>Micromonosporales</taxon>
        <taxon>Micromonosporaceae</taxon>
        <taxon>Micromonospora</taxon>
    </lineage>
</organism>
<evidence type="ECO:0000259" key="8">
    <source>
        <dbReference type="PROSITE" id="PS50850"/>
    </source>
</evidence>
<feature type="transmembrane region" description="Helical" evidence="7">
    <location>
        <begin position="127"/>
        <end position="149"/>
    </location>
</feature>
<feature type="transmembrane region" description="Helical" evidence="7">
    <location>
        <begin position="102"/>
        <end position="121"/>
    </location>
</feature>
<evidence type="ECO:0000313" key="9">
    <source>
        <dbReference type="EMBL" id="PZG00868.1"/>
    </source>
</evidence>
<dbReference type="Proteomes" id="UP000248627">
    <property type="component" value="Unassembled WGS sequence"/>
</dbReference>
<comment type="caution">
    <text evidence="9">The sequence shown here is derived from an EMBL/GenBank/DDBJ whole genome shotgun (WGS) entry which is preliminary data.</text>
</comment>
<dbReference type="CDD" id="cd17324">
    <property type="entry name" value="MFS_NepI_like"/>
    <property type="match status" value="1"/>
</dbReference>
<evidence type="ECO:0000256" key="6">
    <source>
        <dbReference type="SAM" id="MobiDB-lite"/>
    </source>
</evidence>
<dbReference type="InterPro" id="IPR050189">
    <property type="entry name" value="MFS_Efflux_Transporters"/>
</dbReference>
<protein>
    <submittedName>
        <fullName evidence="9">MFS transporter</fullName>
    </submittedName>
</protein>
<evidence type="ECO:0000256" key="2">
    <source>
        <dbReference type="ARBA" id="ARBA00022475"/>
    </source>
</evidence>
<feature type="transmembrane region" description="Helical" evidence="7">
    <location>
        <begin position="188"/>
        <end position="210"/>
    </location>
</feature>
<feature type="transmembrane region" description="Helical" evidence="7">
    <location>
        <begin position="360"/>
        <end position="378"/>
    </location>
</feature>
<sequence>MIECLRRTACVAVSCYTLFQDLGGSPMVQQRRAVYALAALSAATFCYVTTEVLPIGLLTLIAPDLGRTRSEAGLLVTGYAVVVMIVALPLTRVTRRVPRRPLLAGALGVFAAATAVSAFATSYEVLLAARLVSATTNGVFWAVVFPVAISMFPANIRGRIVARLSIGNALGPVLGVPLGTWLGGQAGWRAAFIAMAIFGFVTCVAVALLLPSITPQESAAETGPMPDRHRFVVLLVATILAVTGAMGAFTYMTVFLLDVSGFAAASLGILLFVQGSFGVAGTWAVGRVLDRFPLGVVLGLLGLITAAMLGLYGGGSSKLLTIPLLAVAGMSFSSLIAGIQHRIMQVAPSTTDMASASLSVAFNFGLAAGSFIGAGLLATAGVRVIPLFGGLLTAAAFALLAGHEMSRKRRRGHETVRRNPDLQPVGHSAAHA</sequence>
<dbReference type="Pfam" id="PF07690">
    <property type="entry name" value="MFS_1"/>
    <property type="match status" value="1"/>
</dbReference>
<name>A0A2W2DMA5_9ACTN</name>
<feature type="transmembrane region" description="Helical" evidence="7">
    <location>
        <begin position="262"/>
        <end position="285"/>
    </location>
</feature>
<dbReference type="PANTHER" id="PTHR43124">
    <property type="entry name" value="PURINE EFFLUX PUMP PBUE"/>
    <property type="match status" value="1"/>
</dbReference>
<feature type="transmembrane region" description="Helical" evidence="7">
    <location>
        <begin position="231"/>
        <end position="256"/>
    </location>
</feature>
<evidence type="ECO:0000256" key="5">
    <source>
        <dbReference type="ARBA" id="ARBA00023136"/>
    </source>
</evidence>
<keyword evidence="2" id="KW-1003">Cell membrane</keyword>
<feature type="domain" description="Major facilitator superfamily (MFS) profile" evidence="8">
    <location>
        <begin position="34"/>
        <end position="407"/>
    </location>
</feature>